<comment type="caution">
    <text evidence="2">The sequence shown here is derived from an EMBL/GenBank/DDBJ whole genome shotgun (WGS) entry which is preliminary data.</text>
</comment>
<keyword evidence="3" id="KW-1185">Reference proteome</keyword>
<sequence length="100" mass="9859">MTIRAYQASGGPQSDFRAARMARPGVGEGRATPAAVAAAFAAPPGRCPAVRAAAATPPGRSPHATGATSPSALGAAFHPRTSKEPNADKAAQRAPGLSVS</sequence>
<evidence type="ECO:0000313" key="3">
    <source>
        <dbReference type="Proteomes" id="UP001501585"/>
    </source>
</evidence>
<dbReference type="Proteomes" id="UP001501585">
    <property type="component" value="Unassembled WGS sequence"/>
</dbReference>
<evidence type="ECO:0000313" key="2">
    <source>
        <dbReference type="EMBL" id="GAA1993519.1"/>
    </source>
</evidence>
<dbReference type="EMBL" id="BAAAPC010000007">
    <property type="protein sequence ID" value="GAA1993519.1"/>
    <property type="molecule type" value="Genomic_DNA"/>
</dbReference>
<organism evidence="2 3">
    <name type="scientific">Nocardiopsis rhodophaea</name>
    <dbReference type="NCBI Taxonomy" id="280238"/>
    <lineage>
        <taxon>Bacteria</taxon>
        <taxon>Bacillati</taxon>
        <taxon>Actinomycetota</taxon>
        <taxon>Actinomycetes</taxon>
        <taxon>Streptosporangiales</taxon>
        <taxon>Nocardiopsidaceae</taxon>
        <taxon>Nocardiopsis</taxon>
    </lineage>
</organism>
<reference evidence="2 3" key="1">
    <citation type="journal article" date="2019" name="Int. J. Syst. Evol. Microbiol.">
        <title>The Global Catalogue of Microorganisms (GCM) 10K type strain sequencing project: providing services to taxonomists for standard genome sequencing and annotation.</title>
        <authorList>
            <consortium name="The Broad Institute Genomics Platform"/>
            <consortium name="The Broad Institute Genome Sequencing Center for Infectious Disease"/>
            <person name="Wu L."/>
            <person name="Ma J."/>
        </authorList>
    </citation>
    <scope>NUCLEOTIDE SEQUENCE [LARGE SCALE GENOMIC DNA]</scope>
    <source>
        <strain evidence="2 3">JCM 15313</strain>
    </source>
</reference>
<proteinExistence type="predicted"/>
<feature type="region of interest" description="Disordered" evidence="1">
    <location>
        <begin position="49"/>
        <end position="100"/>
    </location>
</feature>
<accession>A0ABN2SW93</accession>
<feature type="region of interest" description="Disordered" evidence="1">
    <location>
        <begin position="1"/>
        <end position="24"/>
    </location>
</feature>
<feature type="compositionally biased region" description="Basic and acidic residues" evidence="1">
    <location>
        <begin position="81"/>
        <end position="91"/>
    </location>
</feature>
<name>A0ABN2SW93_9ACTN</name>
<protein>
    <submittedName>
        <fullName evidence="2">Uncharacterized protein</fullName>
    </submittedName>
</protein>
<gene>
    <name evidence="2" type="ORF">GCM10009799_19290</name>
</gene>
<evidence type="ECO:0000256" key="1">
    <source>
        <dbReference type="SAM" id="MobiDB-lite"/>
    </source>
</evidence>